<reference evidence="2 3" key="1">
    <citation type="submission" date="2016-06" db="EMBL/GenBank/DDBJ databases">
        <title>Evolution of pathogenesis and genome organization in the Tremellales.</title>
        <authorList>
            <person name="Cuomo C."/>
            <person name="Litvintseva A."/>
            <person name="Heitman J."/>
            <person name="Chen Y."/>
            <person name="Sun S."/>
            <person name="Springer D."/>
            <person name="Dromer F."/>
            <person name="Young S."/>
            <person name="Zeng Q."/>
            <person name="Chapman S."/>
            <person name="Gujja S."/>
            <person name="Saif S."/>
            <person name="Birren B."/>
        </authorList>
    </citation>
    <scope>NUCLEOTIDE SEQUENCE [LARGE SCALE GENOMIC DNA]</scope>
    <source>
        <strain evidence="2 3">CBS 7118</strain>
    </source>
</reference>
<dbReference type="OrthoDB" id="2558794at2759"/>
<sequence>MFARSLLRTASTTMPAARTMTTRKASTMSYEQNGITHQMGAFFKKNGVPVDAYPIVFITLFMASAGTFMLSKHIREDRDHLRWMPRQGGYKFQLPADK</sequence>
<gene>
    <name evidence="2" type="ORF">L198_06204</name>
</gene>
<evidence type="ECO:0000256" key="1">
    <source>
        <dbReference type="SAM" id="Phobius"/>
    </source>
</evidence>
<dbReference type="EMBL" id="AWGH01000021">
    <property type="protein sequence ID" value="ODN90186.1"/>
    <property type="molecule type" value="Genomic_DNA"/>
</dbReference>
<evidence type="ECO:0000313" key="3">
    <source>
        <dbReference type="Proteomes" id="UP000094819"/>
    </source>
</evidence>
<dbReference type="AlphaFoldDB" id="A0A1E3IQH5"/>
<dbReference type="Proteomes" id="UP000094819">
    <property type="component" value="Unassembled WGS sequence"/>
</dbReference>
<keyword evidence="1" id="KW-0472">Membrane</keyword>
<dbReference type="RefSeq" id="XP_019029708.1">
    <property type="nucleotide sequence ID" value="XM_019178270.1"/>
</dbReference>
<dbReference type="GeneID" id="30195416"/>
<keyword evidence="1" id="KW-1133">Transmembrane helix</keyword>
<keyword evidence="3" id="KW-1185">Reference proteome</keyword>
<accession>A0A1E3IQH5</accession>
<evidence type="ECO:0000313" key="2">
    <source>
        <dbReference type="EMBL" id="ODN90186.1"/>
    </source>
</evidence>
<feature type="transmembrane region" description="Helical" evidence="1">
    <location>
        <begin position="52"/>
        <end position="70"/>
    </location>
</feature>
<comment type="caution">
    <text evidence="2">The sequence shown here is derived from an EMBL/GenBank/DDBJ whole genome shotgun (WGS) entry which is preliminary data.</text>
</comment>
<proteinExistence type="predicted"/>
<name>A0A1E3IQH5_9TREE</name>
<keyword evidence="1" id="KW-0812">Transmembrane</keyword>
<organism evidence="2 3">
    <name type="scientific">Cryptococcus wingfieldii CBS 7118</name>
    <dbReference type="NCBI Taxonomy" id="1295528"/>
    <lineage>
        <taxon>Eukaryota</taxon>
        <taxon>Fungi</taxon>
        <taxon>Dikarya</taxon>
        <taxon>Basidiomycota</taxon>
        <taxon>Agaricomycotina</taxon>
        <taxon>Tremellomycetes</taxon>
        <taxon>Tremellales</taxon>
        <taxon>Cryptococcaceae</taxon>
        <taxon>Cryptococcus</taxon>
    </lineage>
</organism>
<protein>
    <submittedName>
        <fullName evidence="2">Uncharacterized protein</fullName>
    </submittedName>
</protein>